<protein>
    <submittedName>
        <fullName evidence="1">Uncharacterized protein</fullName>
    </submittedName>
</protein>
<reference evidence="1" key="1">
    <citation type="submission" date="2020-05" db="EMBL/GenBank/DDBJ databases">
        <authorList>
            <person name="Chiriac C."/>
            <person name="Salcher M."/>
            <person name="Ghai R."/>
            <person name="Kavagutti S V."/>
        </authorList>
    </citation>
    <scope>NUCLEOTIDE SEQUENCE</scope>
</reference>
<dbReference type="EMBL" id="LR797252">
    <property type="protein sequence ID" value="CAB4196520.1"/>
    <property type="molecule type" value="Genomic_DNA"/>
</dbReference>
<organism evidence="1">
    <name type="scientific">uncultured Caudovirales phage</name>
    <dbReference type="NCBI Taxonomy" id="2100421"/>
    <lineage>
        <taxon>Viruses</taxon>
        <taxon>Duplodnaviria</taxon>
        <taxon>Heunggongvirae</taxon>
        <taxon>Uroviricota</taxon>
        <taxon>Caudoviricetes</taxon>
        <taxon>Peduoviridae</taxon>
        <taxon>Maltschvirus</taxon>
        <taxon>Maltschvirus maltsch</taxon>
    </lineage>
</organism>
<evidence type="ECO:0000313" key="1">
    <source>
        <dbReference type="EMBL" id="CAB4196520.1"/>
    </source>
</evidence>
<sequence length="126" mass="14171">MKSYRPSIVISLSELSDMIGFEVDFKFLQNGCKIIGLPSYSYCTNAIFIDKDKLKCDKYDLIQVTEKDLISEAASKAANTSSNTLVYCPLNKNHPKFAYYSIFIIATESMIKLKTVCKANKLKAFA</sequence>
<proteinExistence type="predicted"/>
<gene>
    <name evidence="1" type="ORF">UFOVP1290_40</name>
</gene>
<accession>A0A6J5RG38</accession>
<name>A0A6J5RG38_9CAUD</name>